<accession>A0A5N5FFC3</accession>
<organism evidence="2 4">
    <name type="scientific">Pyrus ussuriensis x Pyrus communis</name>
    <dbReference type="NCBI Taxonomy" id="2448454"/>
    <lineage>
        <taxon>Eukaryota</taxon>
        <taxon>Viridiplantae</taxon>
        <taxon>Streptophyta</taxon>
        <taxon>Embryophyta</taxon>
        <taxon>Tracheophyta</taxon>
        <taxon>Spermatophyta</taxon>
        <taxon>Magnoliopsida</taxon>
        <taxon>eudicotyledons</taxon>
        <taxon>Gunneridae</taxon>
        <taxon>Pentapetalae</taxon>
        <taxon>rosids</taxon>
        <taxon>fabids</taxon>
        <taxon>Rosales</taxon>
        <taxon>Rosaceae</taxon>
        <taxon>Amygdaloideae</taxon>
        <taxon>Maleae</taxon>
        <taxon>Pyrus</taxon>
    </lineage>
</organism>
<comment type="caution">
    <text evidence="2">The sequence shown here is derived from an EMBL/GenBank/DDBJ whole genome shotgun (WGS) entry which is preliminary data.</text>
</comment>
<keyword evidence="1" id="KW-0812">Transmembrane</keyword>
<evidence type="ECO:0000313" key="4">
    <source>
        <dbReference type="Proteomes" id="UP000327157"/>
    </source>
</evidence>
<proteinExistence type="predicted"/>
<reference evidence="2 4" key="1">
    <citation type="submission" date="2019-09" db="EMBL/GenBank/DDBJ databases">
        <authorList>
            <person name="Ou C."/>
        </authorList>
    </citation>
    <scope>NUCLEOTIDE SEQUENCE [LARGE SCALE GENOMIC DNA]</scope>
    <source>
        <strain evidence="2">S2</strain>
        <tissue evidence="2">Leaf</tissue>
    </source>
</reference>
<evidence type="ECO:0000256" key="1">
    <source>
        <dbReference type="SAM" id="Phobius"/>
    </source>
</evidence>
<name>A0A5N5FFC3_9ROSA</name>
<feature type="transmembrane region" description="Helical" evidence="1">
    <location>
        <begin position="23"/>
        <end position="43"/>
    </location>
</feature>
<reference evidence="2 4" key="3">
    <citation type="submission" date="2019-11" db="EMBL/GenBank/DDBJ databases">
        <title>A de novo genome assembly of a pear dwarfing rootstock.</title>
        <authorList>
            <person name="Wang F."/>
            <person name="Wang J."/>
            <person name="Li S."/>
            <person name="Zhang Y."/>
            <person name="Fang M."/>
            <person name="Ma L."/>
            <person name="Zhao Y."/>
            <person name="Jiang S."/>
        </authorList>
    </citation>
    <scope>NUCLEOTIDE SEQUENCE [LARGE SCALE GENOMIC DNA]</scope>
    <source>
        <strain evidence="2">S2</strain>
        <tissue evidence="2">Leaf</tissue>
    </source>
</reference>
<evidence type="ECO:0000313" key="2">
    <source>
        <dbReference type="EMBL" id="KAB2599900.1"/>
    </source>
</evidence>
<reference evidence="4" key="2">
    <citation type="submission" date="2019-10" db="EMBL/GenBank/DDBJ databases">
        <title>A de novo genome assembly of a pear dwarfing rootstock.</title>
        <authorList>
            <person name="Wang F."/>
            <person name="Wang J."/>
            <person name="Li S."/>
            <person name="Zhang Y."/>
            <person name="Fang M."/>
            <person name="Ma L."/>
            <person name="Zhao Y."/>
            <person name="Jiang S."/>
        </authorList>
    </citation>
    <scope>NUCLEOTIDE SEQUENCE [LARGE SCALE GENOMIC DNA]</scope>
</reference>
<protein>
    <submittedName>
        <fullName evidence="2">Uncharacterized protein</fullName>
    </submittedName>
</protein>
<sequence length="69" mass="7377">MQQRSPCGDATRPLSVDLLTTPLAISFLSATATLLLLYPSFLLSPLSDNSAHTLKLSSRKGSATMSPER</sequence>
<keyword evidence="4" id="KW-1185">Reference proteome</keyword>
<keyword evidence="1" id="KW-1133">Transmembrane helix</keyword>
<dbReference type="Proteomes" id="UP000327157">
    <property type="component" value="Chromosome 13"/>
</dbReference>
<evidence type="ECO:0000313" key="3">
    <source>
        <dbReference type="EMBL" id="KAB2600571.1"/>
    </source>
</evidence>
<dbReference type="EMBL" id="SMOL01000753">
    <property type="protein sequence ID" value="KAB2599900.1"/>
    <property type="molecule type" value="Genomic_DNA"/>
</dbReference>
<dbReference type="AlphaFoldDB" id="A0A5N5FFC3"/>
<gene>
    <name evidence="2" type="ORF">D8674_010171</name>
    <name evidence="3" type="ORF">D8674_042130</name>
</gene>
<dbReference type="EMBL" id="SMOL01000732">
    <property type="protein sequence ID" value="KAB2600571.1"/>
    <property type="molecule type" value="Genomic_DNA"/>
</dbReference>
<keyword evidence="1" id="KW-0472">Membrane</keyword>